<feature type="non-terminal residue" evidence="2">
    <location>
        <position position="187"/>
    </location>
</feature>
<organism evidence="2 3">
    <name type="scientific">Pristionchus mayeri</name>
    <dbReference type="NCBI Taxonomy" id="1317129"/>
    <lineage>
        <taxon>Eukaryota</taxon>
        <taxon>Metazoa</taxon>
        <taxon>Ecdysozoa</taxon>
        <taxon>Nematoda</taxon>
        <taxon>Chromadorea</taxon>
        <taxon>Rhabditida</taxon>
        <taxon>Rhabditina</taxon>
        <taxon>Diplogasteromorpha</taxon>
        <taxon>Diplogasteroidea</taxon>
        <taxon>Neodiplogasteridae</taxon>
        <taxon>Pristionchus</taxon>
    </lineage>
</organism>
<dbReference type="Gene3D" id="1.10.510.10">
    <property type="entry name" value="Transferase(Phosphotransferase) domain 1"/>
    <property type="match status" value="1"/>
</dbReference>
<sequence length="187" mass="21696">MRSTDCSIFTRWNNPSRFEAIAHVHQPPERAPDHPRIRQSTQGRALGQHDCREGQRQIYGLRNASEDGKGLQRDCNRPGTRGDSALKLMIEYCGPIDNVILDKMEDKHTMNSLKKRMAEKKYERRDFRELLRGMVVPGRAISARDIDNEDHLVAFINRTLQHDPRARLTIVQYVDLTFGFLRDRIGK</sequence>
<accession>A0AAN4ZK78</accession>
<feature type="region of interest" description="Disordered" evidence="1">
    <location>
        <begin position="27"/>
        <end position="49"/>
    </location>
</feature>
<evidence type="ECO:0000313" key="2">
    <source>
        <dbReference type="EMBL" id="GMR39145.1"/>
    </source>
</evidence>
<dbReference type="Proteomes" id="UP001328107">
    <property type="component" value="Unassembled WGS sequence"/>
</dbReference>
<keyword evidence="3" id="KW-1185">Reference proteome</keyword>
<comment type="caution">
    <text evidence="2">The sequence shown here is derived from an EMBL/GenBank/DDBJ whole genome shotgun (WGS) entry which is preliminary data.</text>
</comment>
<reference evidence="3" key="1">
    <citation type="submission" date="2022-10" db="EMBL/GenBank/DDBJ databases">
        <title>Genome assembly of Pristionchus species.</title>
        <authorList>
            <person name="Yoshida K."/>
            <person name="Sommer R.J."/>
        </authorList>
    </citation>
    <scope>NUCLEOTIDE SEQUENCE [LARGE SCALE GENOMIC DNA]</scope>
    <source>
        <strain evidence="3">RS5460</strain>
    </source>
</reference>
<protein>
    <submittedName>
        <fullName evidence="2">Uncharacterized protein</fullName>
    </submittedName>
</protein>
<evidence type="ECO:0000256" key="1">
    <source>
        <dbReference type="SAM" id="MobiDB-lite"/>
    </source>
</evidence>
<evidence type="ECO:0000313" key="3">
    <source>
        <dbReference type="Proteomes" id="UP001328107"/>
    </source>
</evidence>
<feature type="compositionally biased region" description="Basic and acidic residues" evidence="1">
    <location>
        <begin position="27"/>
        <end position="36"/>
    </location>
</feature>
<name>A0AAN4ZK78_9BILA</name>
<dbReference type="AlphaFoldDB" id="A0AAN4ZK78"/>
<dbReference type="EMBL" id="BTRK01000002">
    <property type="protein sequence ID" value="GMR39145.1"/>
    <property type="molecule type" value="Genomic_DNA"/>
</dbReference>
<gene>
    <name evidence="2" type="ORF">PMAYCL1PPCAC_09340</name>
</gene>
<proteinExistence type="predicted"/>